<feature type="compositionally biased region" description="Basic and acidic residues" evidence="1">
    <location>
        <begin position="184"/>
        <end position="204"/>
    </location>
</feature>
<organism evidence="2 3">
    <name type="scientific">Liparis tanakae</name>
    <name type="common">Tanaka's snailfish</name>
    <dbReference type="NCBI Taxonomy" id="230148"/>
    <lineage>
        <taxon>Eukaryota</taxon>
        <taxon>Metazoa</taxon>
        <taxon>Chordata</taxon>
        <taxon>Craniata</taxon>
        <taxon>Vertebrata</taxon>
        <taxon>Euteleostomi</taxon>
        <taxon>Actinopterygii</taxon>
        <taxon>Neopterygii</taxon>
        <taxon>Teleostei</taxon>
        <taxon>Neoteleostei</taxon>
        <taxon>Acanthomorphata</taxon>
        <taxon>Eupercaria</taxon>
        <taxon>Perciformes</taxon>
        <taxon>Cottioidei</taxon>
        <taxon>Cottales</taxon>
        <taxon>Liparidae</taxon>
        <taxon>Liparis</taxon>
    </lineage>
</organism>
<dbReference type="Proteomes" id="UP000314294">
    <property type="component" value="Unassembled WGS sequence"/>
</dbReference>
<protein>
    <submittedName>
        <fullName evidence="2">Uncharacterized protein</fullName>
    </submittedName>
</protein>
<evidence type="ECO:0000313" key="2">
    <source>
        <dbReference type="EMBL" id="TNN74111.1"/>
    </source>
</evidence>
<name>A0A4Z2I8M5_9TELE</name>
<dbReference type="AlphaFoldDB" id="A0A4Z2I8M5"/>
<reference evidence="2 3" key="1">
    <citation type="submission" date="2019-03" db="EMBL/GenBank/DDBJ databases">
        <title>First draft genome of Liparis tanakae, snailfish: a comprehensive survey of snailfish specific genes.</title>
        <authorList>
            <person name="Kim W."/>
            <person name="Song I."/>
            <person name="Jeong J.-H."/>
            <person name="Kim D."/>
            <person name="Kim S."/>
            <person name="Ryu S."/>
            <person name="Song J.Y."/>
            <person name="Lee S.K."/>
        </authorList>
    </citation>
    <scope>NUCLEOTIDE SEQUENCE [LARGE SCALE GENOMIC DNA]</scope>
    <source>
        <tissue evidence="2">Muscle</tissue>
    </source>
</reference>
<dbReference type="EMBL" id="SRLO01000118">
    <property type="protein sequence ID" value="TNN74111.1"/>
    <property type="molecule type" value="Genomic_DNA"/>
</dbReference>
<evidence type="ECO:0000256" key="1">
    <source>
        <dbReference type="SAM" id="MobiDB-lite"/>
    </source>
</evidence>
<proteinExistence type="predicted"/>
<accession>A0A4Z2I8M5</accession>
<comment type="caution">
    <text evidence="2">The sequence shown here is derived from an EMBL/GenBank/DDBJ whole genome shotgun (WGS) entry which is preliminary data.</text>
</comment>
<feature type="region of interest" description="Disordered" evidence="1">
    <location>
        <begin position="184"/>
        <end position="205"/>
    </location>
</feature>
<gene>
    <name evidence="2" type="ORF">EYF80_015752</name>
</gene>
<keyword evidence="3" id="KW-1185">Reference proteome</keyword>
<sequence>MVQYEAIQLSTIPWNTRQALTTESRWLWDRERSQSSRVQSEEASQCHRGFGQVHPADFADRLAVSVWGGEEGMLGDRGLAARDDIVVLGSQITAVVLRRLRLPATGFKKDTNCSGTKYSKNTIEENGGVELLESPLTFSLLLSIDDFLLRLLLLALAVYDAQYLEEVCSSSEFTGVVPGGKIYKERKGSDHGTQEGRETPDSRNQDFAAARRLLPGTRTLLRHGYYTNTGIGALLRPGCYYDDDWDQDFAAARHDDRCCRNQAGGQATGEQWAGGELQTVS</sequence>
<evidence type="ECO:0000313" key="3">
    <source>
        <dbReference type="Proteomes" id="UP000314294"/>
    </source>
</evidence>